<feature type="transmembrane region" description="Helical" evidence="7">
    <location>
        <begin position="147"/>
        <end position="174"/>
    </location>
</feature>
<feature type="transmembrane region" description="Helical" evidence="7">
    <location>
        <begin position="186"/>
        <end position="210"/>
    </location>
</feature>
<gene>
    <name evidence="9" type="ORF">EZS28_000257</name>
</gene>
<dbReference type="AlphaFoldDB" id="A0A5J4XAS8"/>
<feature type="transmembrane region" description="Helical" evidence="7">
    <location>
        <begin position="403"/>
        <end position="422"/>
    </location>
</feature>
<evidence type="ECO:0000256" key="5">
    <source>
        <dbReference type="ARBA" id="ARBA00023136"/>
    </source>
</evidence>
<keyword evidence="8" id="KW-0732">Signal</keyword>
<keyword evidence="5 7" id="KW-0472">Membrane</keyword>
<comment type="subcellular location">
    <subcellularLocation>
        <location evidence="1">Membrane</location>
        <topology evidence="1">Multi-pass membrane protein</topology>
    </subcellularLocation>
</comment>
<protein>
    <submittedName>
        <fullName evidence="9">Putative serine incorporator</fullName>
    </submittedName>
</protein>
<evidence type="ECO:0000256" key="1">
    <source>
        <dbReference type="ARBA" id="ARBA00004141"/>
    </source>
</evidence>
<feature type="transmembrane region" description="Helical" evidence="7">
    <location>
        <begin position="92"/>
        <end position="116"/>
    </location>
</feature>
<evidence type="ECO:0000256" key="4">
    <source>
        <dbReference type="ARBA" id="ARBA00022989"/>
    </source>
</evidence>
<evidence type="ECO:0000256" key="7">
    <source>
        <dbReference type="SAM" id="Phobius"/>
    </source>
</evidence>
<comment type="caution">
    <text evidence="9">The sequence shown here is derived from an EMBL/GenBank/DDBJ whole genome shotgun (WGS) entry which is preliminary data.</text>
</comment>
<organism evidence="9 10">
    <name type="scientific">Streblomastix strix</name>
    <dbReference type="NCBI Taxonomy" id="222440"/>
    <lineage>
        <taxon>Eukaryota</taxon>
        <taxon>Metamonada</taxon>
        <taxon>Preaxostyla</taxon>
        <taxon>Oxymonadida</taxon>
        <taxon>Streblomastigidae</taxon>
        <taxon>Streblomastix</taxon>
    </lineage>
</organism>
<dbReference type="Proteomes" id="UP000324800">
    <property type="component" value="Unassembled WGS sequence"/>
</dbReference>
<dbReference type="PANTHER" id="PTHR10383:SF9">
    <property type="entry name" value="SERINE INCORPORATOR, ISOFORM F"/>
    <property type="match status" value="1"/>
</dbReference>
<accession>A0A5J4XAS8</accession>
<evidence type="ECO:0000313" key="9">
    <source>
        <dbReference type="EMBL" id="KAA6404213.1"/>
    </source>
</evidence>
<dbReference type="GO" id="GO:0016020">
    <property type="term" value="C:membrane"/>
    <property type="evidence" value="ECO:0007669"/>
    <property type="project" value="UniProtKB-SubCell"/>
</dbReference>
<feature type="transmembrane region" description="Helical" evidence="7">
    <location>
        <begin position="123"/>
        <end position="141"/>
    </location>
</feature>
<dbReference type="PANTHER" id="PTHR10383">
    <property type="entry name" value="SERINE INCORPORATOR"/>
    <property type="match status" value="1"/>
</dbReference>
<feature type="chain" id="PRO_5023849603" evidence="8">
    <location>
        <begin position="20"/>
        <end position="474"/>
    </location>
</feature>
<keyword evidence="3 7" id="KW-0812">Transmembrane</keyword>
<evidence type="ECO:0000313" key="10">
    <source>
        <dbReference type="Proteomes" id="UP000324800"/>
    </source>
</evidence>
<dbReference type="EMBL" id="SNRW01000019">
    <property type="protein sequence ID" value="KAA6404213.1"/>
    <property type="molecule type" value="Genomic_DNA"/>
</dbReference>
<feature type="compositionally biased region" description="Polar residues" evidence="6">
    <location>
        <begin position="367"/>
        <end position="392"/>
    </location>
</feature>
<evidence type="ECO:0000256" key="6">
    <source>
        <dbReference type="SAM" id="MobiDB-lite"/>
    </source>
</evidence>
<feature type="compositionally biased region" description="Basic and acidic residues" evidence="6">
    <location>
        <begin position="350"/>
        <end position="360"/>
    </location>
</feature>
<dbReference type="InterPro" id="IPR005016">
    <property type="entry name" value="TDE1/TMS"/>
</dbReference>
<evidence type="ECO:0000256" key="8">
    <source>
        <dbReference type="SAM" id="SignalP"/>
    </source>
</evidence>
<reference evidence="9 10" key="1">
    <citation type="submission" date="2019-03" db="EMBL/GenBank/DDBJ databases">
        <title>Single cell metagenomics reveals metabolic interactions within the superorganism composed of flagellate Streblomastix strix and complex community of Bacteroidetes bacteria on its surface.</title>
        <authorList>
            <person name="Treitli S.C."/>
            <person name="Kolisko M."/>
            <person name="Husnik F."/>
            <person name="Keeling P."/>
            <person name="Hampl V."/>
        </authorList>
    </citation>
    <scope>NUCLEOTIDE SEQUENCE [LARGE SCALE GENOMIC DNA]</scope>
    <source>
        <strain evidence="9">ST1C</strain>
    </source>
</reference>
<sequence length="474" mass="52060">MGACVGSMFGSMLITACLGCCSCKKGRPGTIISARIGSLVILTFGAILALIGSYLGFKIFHNKPFGPDIGKCEGDLEACANKLLAIRLGTGVILFFVLMLILSLPILCCGAGSTCLMLQNGCWIIKIFIFLAICVGTYFLPPNSTQALYYIVLIGSAIFLILQIAILIEFFASWNDNWLAKEWNKGLMAVFVIGCIGYLILVALTFTFFHTCTKDIVFTVVTIVLAIILVIITGCIPSASFFTTVLVILYCIYLNFTTLISNNQQNCIGIDPKQSEMRVNFINAPIQSVHDFIKQQYNIALPNDDSEGGTTVIVIISAIFTYIALIYSVFSSSGDLTENEEQECCNSNDDGNKRKSEPIEVIRGGNWDSSSANQTSPLTGQSKNNNSDESSASKYGCQYIRLYLLYILAAMHLTTIVVGWSLNTYKSFEKSFIPISMWSKAASNWVCFLLYLWVLLAPIIGPYIFPSRDWGNTS</sequence>
<feature type="transmembrane region" description="Helical" evidence="7">
    <location>
        <begin position="442"/>
        <end position="465"/>
    </location>
</feature>
<feature type="transmembrane region" description="Helical" evidence="7">
    <location>
        <begin position="311"/>
        <end position="330"/>
    </location>
</feature>
<dbReference type="Pfam" id="PF03348">
    <property type="entry name" value="Serinc"/>
    <property type="match status" value="1"/>
</dbReference>
<comment type="similarity">
    <text evidence="2">Belongs to the TDE1 family.</text>
</comment>
<keyword evidence="4 7" id="KW-1133">Transmembrane helix</keyword>
<feature type="transmembrane region" description="Helical" evidence="7">
    <location>
        <begin position="36"/>
        <end position="57"/>
    </location>
</feature>
<name>A0A5J4XAS8_9EUKA</name>
<evidence type="ECO:0000256" key="3">
    <source>
        <dbReference type="ARBA" id="ARBA00022692"/>
    </source>
</evidence>
<feature type="transmembrane region" description="Helical" evidence="7">
    <location>
        <begin position="216"/>
        <end position="232"/>
    </location>
</feature>
<feature type="transmembrane region" description="Helical" evidence="7">
    <location>
        <begin position="239"/>
        <end position="256"/>
    </location>
</feature>
<dbReference type="OrthoDB" id="5963193at2759"/>
<proteinExistence type="inferred from homology"/>
<evidence type="ECO:0000256" key="2">
    <source>
        <dbReference type="ARBA" id="ARBA00006665"/>
    </source>
</evidence>
<feature type="signal peptide" evidence="8">
    <location>
        <begin position="1"/>
        <end position="19"/>
    </location>
</feature>
<feature type="region of interest" description="Disordered" evidence="6">
    <location>
        <begin position="340"/>
        <end position="392"/>
    </location>
</feature>